<keyword evidence="2" id="KW-1185">Reference proteome</keyword>
<gene>
    <name evidence="1" type="ORF">E2C01_023961</name>
</gene>
<evidence type="ECO:0000313" key="2">
    <source>
        <dbReference type="Proteomes" id="UP000324222"/>
    </source>
</evidence>
<accession>A0A5B7E997</accession>
<protein>
    <submittedName>
        <fullName evidence="1">Uncharacterized protein</fullName>
    </submittedName>
</protein>
<proteinExistence type="predicted"/>
<name>A0A5B7E997_PORTR</name>
<dbReference type="EMBL" id="VSRR010002301">
    <property type="protein sequence ID" value="MPC30691.1"/>
    <property type="molecule type" value="Genomic_DNA"/>
</dbReference>
<sequence>MILLCSAPSLARPASALLDPSRRSCSNCDSYDDRSRCSPATFSSRLAISCWAVPLSTYFLISSFPIPSPSIMDRCFSSSKRKVESSLSRWSFSVRRLRDEISWSFFSSSSSLSIFIEWMDMLSLSSSSVTMLFWWKDGHDESRDSSCWSRSIMRAFLCSVSFSSRRRSRAVRASRALASSPSSSRCSLFICESCVRRASLADHFFSRDEAKLSTLCFSILSVESVSRKALSSFSAPLSRT</sequence>
<dbReference type="Proteomes" id="UP000324222">
    <property type="component" value="Unassembled WGS sequence"/>
</dbReference>
<organism evidence="1 2">
    <name type="scientific">Portunus trituberculatus</name>
    <name type="common">Swimming crab</name>
    <name type="synonym">Neptunus trituberculatus</name>
    <dbReference type="NCBI Taxonomy" id="210409"/>
    <lineage>
        <taxon>Eukaryota</taxon>
        <taxon>Metazoa</taxon>
        <taxon>Ecdysozoa</taxon>
        <taxon>Arthropoda</taxon>
        <taxon>Crustacea</taxon>
        <taxon>Multicrustacea</taxon>
        <taxon>Malacostraca</taxon>
        <taxon>Eumalacostraca</taxon>
        <taxon>Eucarida</taxon>
        <taxon>Decapoda</taxon>
        <taxon>Pleocyemata</taxon>
        <taxon>Brachyura</taxon>
        <taxon>Eubrachyura</taxon>
        <taxon>Portunoidea</taxon>
        <taxon>Portunidae</taxon>
        <taxon>Portuninae</taxon>
        <taxon>Portunus</taxon>
    </lineage>
</organism>
<reference evidence="1 2" key="1">
    <citation type="submission" date="2019-05" db="EMBL/GenBank/DDBJ databases">
        <title>Another draft genome of Portunus trituberculatus and its Hox gene families provides insights of decapod evolution.</title>
        <authorList>
            <person name="Jeong J.-H."/>
            <person name="Song I."/>
            <person name="Kim S."/>
            <person name="Choi T."/>
            <person name="Kim D."/>
            <person name="Ryu S."/>
            <person name="Kim W."/>
        </authorList>
    </citation>
    <scope>NUCLEOTIDE SEQUENCE [LARGE SCALE GENOMIC DNA]</scope>
    <source>
        <tissue evidence="1">Muscle</tissue>
    </source>
</reference>
<comment type="caution">
    <text evidence="1">The sequence shown here is derived from an EMBL/GenBank/DDBJ whole genome shotgun (WGS) entry which is preliminary data.</text>
</comment>
<dbReference type="AlphaFoldDB" id="A0A5B7E997"/>
<evidence type="ECO:0000313" key="1">
    <source>
        <dbReference type="EMBL" id="MPC30691.1"/>
    </source>
</evidence>